<dbReference type="InterPro" id="IPR036397">
    <property type="entry name" value="RNaseH_sf"/>
</dbReference>
<accession>A0ABM4A956</accession>
<dbReference type="PANTHER" id="PTHR47074:SF11">
    <property type="entry name" value="REVERSE TRANSCRIPTASE-LIKE PROTEIN"/>
    <property type="match status" value="1"/>
</dbReference>
<dbReference type="Pfam" id="PF13456">
    <property type="entry name" value="RVT_3"/>
    <property type="match status" value="1"/>
</dbReference>
<evidence type="ECO:0000259" key="1">
    <source>
        <dbReference type="Pfam" id="PF13456"/>
    </source>
</evidence>
<feature type="domain" description="RNase H type-1" evidence="1">
    <location>
        <begin position="78"/>
        <end position="194"/>
    </location>
</feature>
<dbReference type="CDD" id="cd06222">
    <property type="entry name" value="RNase_H_like"/>
    <property type="match status" value="1"/>
</dbReference>
<keyword evidence="2" id="KW-1185">Reference proteome</keyword>
<evidence type="ECO:0000313" key="3">
    <source>
        <dbReference type="RefSeq" id="XP_060673264.1"/>
    </source>
</evidence>
<dbReference type="InterPro" id="IPR012337">
    <property type="entry name" value="RNaseH-like_sf"/>
</dbReference>
<dbReference type="InterPro" id="IPR052929">
    <property type="entry name" value="RNase_H-like_EbsB-rel"/>
</dbReference>
<reference evidence="3" key="1">
    <citation type="submission" date="2025-08" db="UniProtKB">
        <authorList>
            <consortium name="RefSeq"/>
        </authorList>
    </citation>
    <scope>IDENTIFICATION</scope>
    <source>
        <tissue evidence="3">Seedling</tissue>
    </source>
</reference>
<evidence type="ECO:0000313" key="2">
    <source>
        <dbReference type="Proteomes" id="UP001652623"/>
    </source>
</evidence>
<sequence length="227" mass="25708">MPINMFSCILLEHIWWIRNRVMHGKDIESLEFSMQTITIRFNEIKDSISHDLMGRPTVSSINSRQGWSRPTVGTFKINTDAALSKRGSCLAMVVRNAAGNILHIRSFKSVIDIPDAAEMEAILKALQVAYSYGWSNICLESDASAVIDSLATKNRKAFHWQAEHLANLIFQLTHVSFVWTARENNRCAHLVGQWAKKFSFFGEVDLYSLPPYFVSLLIQESDRGVAT</sequence>
<dbReference type="PANTHER" id="PTHR47074">
    <property type="entry name" value="BNAC02G40300D PROTEIN"/>
    <property type="match status" value="1"/>
</dbReference>
<dbReference type="SUPFAM" id="SSF53098">
    <property type="entry name" value="Ribonuclease H-like"/>
    <property type="match status" value="1"/>
</dbReference>
<dbReference type="RefSeq" id="XP_060673264.1">
    <property type="nucleotide sequence ID" value="XM_060817281.1"/>
</dbReference>
<dbReference type="GeneID" id="132803768"/>
<protein>
    <submittedName>
        <fullName evidence="3">Uncharacterized protein LOC132803768</fullName>
    </submittedName>
</protein>
<dbReference type="Proteomes" id="UP001652623">
    <property type="component" value="Chromosome 5"/>
</dbReference>
<dbReference type="Gene3D" id="3.30.420.10">
    <property type="entry name" value="Ribonuclease H-like superfamily/Ribonuclease H"/>
    <property type="match status" value="1"/>
</dbReference>
<gene>
    <name evidence="3" type="primary">LOC132803768</name>
</gene>
<organism evidence="2 3">
    <name type="scientific">Ziziphus jujuba</name>
    <name type="common">Chinese jujube</name>
    <name type="synonym">Ziziphus sativa</name>
    <dbReference type="NCBI Taxonomy" id="326968"/>
    <lineage>
        <taxon>Eukaryota</taxon>
        <taxon>Viridiplantae</taxon>
        <taxon>Streptophyta</taxon>
        <taxon>Embryophyta</taxon>
        <taxon>Tracheophyta</taxon>
        <taxon>Spermatophyta</taxon>
        <taxon>Magnoliopsida</taxon>
        <taxon>eudicotyledons</taxon>
        <taxon>Gunneridae</taxon>
        <taxon>Pentapetalae</taxon>
        <taxon>rosids</taxon>
        <taxon>fabids</taxon>
        <taxon>Rosales</taxon>
        <taxon>Rhamnaceae</taxon>
        <taxon>Paliureae</taxon>
        <taxon>Ziziphus</taxon>
    </lineage>
</organism>
<proteinExistence type="predicted"/>
<dbReference type="InterPro" id="IPR002156">
    <property type="entry name" value="RNaseH_domain"/>
</dbReference>
<name>A0ABM4A956_ZIZJJ</name>
<dbReference type="InterPro" id="IPR044730">
    <property type="entry name" value="RNase_H-like_dom_plant"/>
</dbReference>